<feature type="domain" description="PLL-like beta propeller" evidence="2">
    <location>
        <begin position="346"/>
        <end position="579"/>
    </location>
</feature>
<gene>
    <name evidence="3" type="ORF">DR950_09680</name>
</gene>
<reference evidence="3 4" key="1">
    <citation type="submission" date="2018-08" db="EMBL/GenBank/DDBJ databases">
        <title>Diversity &amp; Physiological Properties of Lignin-Decomposing Actinobacteria from Soil.</title>
        <authorList>
            <person name="Roh S.G."/>
            <person name="Kim S.B."/>
        </authorList>
    </citation>
    <scope>NUCLEOTIDE SEQUENCE [LARGE SCALE GENOMIC DNA]</scope>
    <source>
        <strain evidence="3 4">MMS17-GH009</strain>
    </source>
</reference>
<dbReference type="GO" id="GO:0016811">
    <property type="term" value="F:hydrolase activity, acting on carbon-nitrogen (but not peptide) bonds, in linear amides"/>
    <property type="evidence" value="ECO:0007669"/>
    <property type="project" value="TreeGrafter"/>
</dbReference>
<dbReference type="Pfam" id="PF02585">
    <property type="entry name" value="PIG-L"/>
    <property type="match status" value="1"/>
</dbReference>
<dbReference type="InterPro" id="IPR024078">
    <property type="entry name" value="LmbE-like_dom_sf"/>
</dbReference>
<accession>A0A372ZRA6</accession>
<dbReference type="AlphaFoldDB" id="A0A372ZRA6"/>
<evidence type="ECO:0000259" key="2">
    <source>
        <dbReference type="Pfam" id="PF26607"/>
    </source>
</evidence>
<evidence type="ECO:0000313" key="4">
    <source>
        <dbReference type="Proteomes" id="UP000263377"/>
    </source>
</evidence>
<sequence>MRSAALWARGWVNLLLACSRPDLELGDPMAIGRRQLLASVALTALAAPVLTKATATRAAAAEPGAAAVPGAAATGSGPLFMQIVAHEDDDILFMNPDLSNALADGTPSVTVFVTAGNATGDPCATVCWDTAGEPLRTWNRQMGAVNAYSRMTGVGDTDPATDEVGHWTAEAWTVAGKQVERYVLKGRPVHLVFLNLHDARLGGVLNGGTDTTVVPKDSPLSGPSTYTAADVVEVLRQLMATYRPTVLRAQDELPDRRYSGDHSDHVAAAKFAGQAAGLYGGNLIQVNYRDYNIGDAPVNLDPATAGAKGVHFSEYAGHDHSDGNYSALWFSRMYYRWSRGTSWAGLNQDGRPQVFVVRAGALHTYWRQADGSWGGPLRMADPGGRIAPGIAVGTNADGRLEVFARRLTDHHLLSLPQAVPNGRWWDSWADHGNPNTGLGNEDQVGVPAVANSLDGRLELFVKNGGGGLSGIRQTTPGGVWTGTWTDFGGTDLQDPVTAIRNGAGAIEVFAATRTAVLGWHQSTPNGAITGPDPIPDARPASPPKAALDQDGRIELAYREVGTGAVLVSYQTRPGGPWSRTPAPLGGHGGVGEPAAATLAGRVVLFERNAAGGVSTTAQTAPDSGYGPWQDLGSTVLDHPAALTDGTGVLHLFAIGTDGRVYLRTATTPTTFDPWQSLPL</sequence>
<keyword evidence="4" id="KW-1185">Reference proteome</keyword>
<dbReference type="Gene3D" id="3.40.50.10320">
    <property type="entry name" value="LmbE-like"/>
    <property type="match status" value="1"/>
</dbReference>
<dbReference type="PANTHER" id="PTHR12993:SF26">
    <property type="entry name" value="1D-MYO-INOSITOL 2-ACETAMIDO-2-DEOXY-ALPHA-D-GLUCOPYRANOSIDE DEACETYLASE"/>
    <property type="match status" value="1"/>
</dbReference>
<dbReference type="InterPro" id="IPR058502">
    <property type="entry name" value="PLL-like_beta-prop"/>
</dbReference>
<organism evidence="3 4">
    <name type="scientific">Kitasatospora xanthocidica</name>
    <dbReference type="NCBI Taxonomy" id="83382"/>
    <lineage>
        <taxon>Bacteria</taxon>
        <taxon>Bacillati</taxon>
        <taxon>Actinomycetota</taxon>
        <taxon>Actinomycetes</taxon>
        <taxon>Kitasatosporales</taxon>
        <taxon>Streptomycetaceae</taxon>
        <taxon>Kitasatospora</taxon>
    </lineage>
</organism>
<name>A0A372ZRA6_9ACTN</name>
<dbReference type="GO" id="GO:0016137">
    <property type="term" value="P:glycoside metabolic process"/>
    <property type="evidence" value="ECO:0007669"/>
    <property type="project" value="UniProtKB-ARBA"/>
</dbReference>
<dbReference type="SUPFAM" id="SSF102588">
    <property type="entry name" value="LmbE-like"/>
    <property type="match status" value="1"/>
</dbReference>
<protein>
    <submittedName>
        <fullName evidence="3">VCBS repeat-containing protein</fullName>
    </submittedName>
</protein>
<proteinExistence type="predicted"/>
<dbReference type="PANTHER" id="PTHR12993">
    <property type="entry name" value="N-ACETYLGLUCOSAMINYL-PHOSPHATIDYLINOSITOL DE-N-ACETYLASE-RELATED"/>
    <property type="match status" value="1"/>
</dbReference>
<dbReference type="Proteomes" id="UP000263377">
    <property type="component" value="Unassembled WGS sequence"/>
</dbReference>
<dbReference type="InterPro" id="IPR003737">
    <property type="entry name" value="GlcNAc_PI_deacetylase-related"/>
</dbReference>
<dbReference type="SUPFAM" id="SSF89372">
    <property type="entry name" value="Fucose-specific lectin"/>
    <property type="match status" value="2"/>
</dbReference>
<keyword evidence="1" id="KW-0862">Zinc</keyword>
<evidence type="ECO:0000313" key="3">
    <source>
        <dbReference type="EMBL" id="RGD58022.1"/>
    </source>
</evidence>
<comment type="caution">
    <text evidence="3">The sequence shown here is derived from an EMBL/GenBank/DDBJ whole genome shotgun (WGS) entry which is preliminary data.</text>
</comment>
<dbReference type="Pfam" id="PF26607">
    <property type="entry name" value="DUF8189"/>
    <property type="match status" value="1"/>
</dbReference>
<evidence type="ECO:0000256" key="1">
    <source>
        <dbReference type="ARBA" id="ARBA00022833"/>
    </source>
</evidence>
<dbReference type="EMBL" id="QVIG01000001">
    <property type="protein sequence ID" value="RGD58022.1"/>
    <property type="molecule type" value="Genomic_DNA"/>
</dbReference>
<dbReference type="Gene3D" id="2.120.10.70">
    <property type="entry name" value="Fucose-specific lectin"/>
    <property type="match status" value="1"/>
</dbReference>